<organism evidence="4 5">
    <name type="scientific">Scyliorhinus torazame</name>
    <name type="common">Cloudy catshark</name>
    <name type="synonym">Catulus torazame</name>
    <dbReference type="NCBI Taxonomy" id="75743"/>
    <lineage>
        <taxon>Eukaryota</taxon>
        <taxon>Metazoa</taxon>
        <taxon>Chordata</taxon>
        <taxon>Craniata</taxon>
        <taxon>Vertebrata</taxon>
        <taxon>Chondrichthyes</taxon>
        <taxon>Elasmobranchii</taxon>
        <taxon>Galeomorphii</taxon>
        <taxon>Galeoidea</taxon>
        <taxon>Carcharhiniformes</taxon>
        <taxon>Scyliorhinidae</taxon>
        <taxon>Scyliorhinus</taxon>
    </lineage>
</organism>
<dbReference type="OMA" id="PAINIEM"/>
<proteinExistence type="predicted"/>
<feature type="compositionally biased region" description="Basic and acidic residues" evidence="3">
    <location>
        <begin position="913"/>
        <end position="924"/>
    </location>
</feature>
<feature type="region of interest" description="Disordered" evidence="3">
    <location>
        <begin position="893"/>
        <end position="924"/>
    </location>
</feature>
<dbReference type="InterPro" id="IPR052082">
    <property type="entry name" value="Myelin_sheath_structural"/>
</dbReference>
<gene>
    <name evidence="4" type="ORF">scyTo_0006813</name>
</gene>
<comment type="caution">
    <text evidence="4">The sequence shown here is derived from an EMBL/GenBank/DDBJ whole genome shotgun (WGS) entry which is preliminary data.</text>
</comment>
<name>A0A401NGP1_SCYTO</name>
<feature type="compositionally biased region" description="Low complexity" evidence="3">
    <location>
        <begin position="897"/>
        <end position="911"/>
    </location>
</feature>
<dbReference type="STRING" id="75743.A0A401NGP1"/>
<dbReference type="Proteomes" id="UP000288216">
    <property type="component" value="Unassembled WGS sequence"/>
</dbReference>
<keyword evidence="2" id="KW-0539">Nucleus</keyword>
<evidence type="ECO:0000256" key="3">
    <source>
        <dbReference type="SAM" id="MobiDB-lite"/>
    </source>
</evidence>
<comment type="subcellular location">
    <subcellularLocation>
        <location evidence="1">Nucleus</location>
    </subcellularLocation>
</comment>
<reference evidence="4 5" key="1">
    <citation type="journal article" date="2018" name="Nat. Ecol. Evol.">
        <title>Shark genomes provide insights into elasmobranch evolution and the origin of vertebrates.</title>
        <authorList>
            <person name="Hara Y"/>
            <person name="Yamaguchi K"/>
            <person name="Onimaru K"/>
            <person name="Kadota M"/>
            <person name="Koyanagi M"/>
            <person name="Keeley SD"/>
            <person name="Tatsumi K"/>
            <person name="Tanaka K"/>
            <person name="Motone F"/>
            <person name="Kageyama Y"/>
            <person name="Nozu R"/>
            <person name="Adachi N"/>
            <person name="Nishimura O"/>
            <person name="Nakagawa R"/>
            <person name="Tanegashima C"/>
            <person name="Kiyatake I"/>
            <person name="Matsumoto R"/>
            <person name="Murakumo K"/>
            <person name="Nishida K"/>
            <person name="Terakita A"/>
            <person name="Kuratani S"/>
            <person name="Sato K"/>
            <person name="Hyodo S Kuraku.S."/>
        </authorList>
    </citation>
    <scope>NUCLEOTIDE SEQUENCE [LARGE SCALE GENOMIC DNA]</scope>
</reference>
<evidence type="ECO:0000256" key="1">
    <source>
        <dbReference type="ARBA" id="ARBA00004123"/>
    </source>
</evidence>
<dbReference type="AlphaFoldDB" id="A0A401NGP1"/>
<dbReference type="GO" id="GO:0005737">
    <property type="term" value="C:cytoplasm"/>
    <property type="evidence" value="ECO:0007669"/>
    <property type="project" value="TreeGrafter"/>
</dbReference>
<dbReference type="PANTHER" id="PTHR23348">
    <property type="entry name" value="PERIAXIN/AHNAK"/>
    <property type="match status" value="1"/>
</dbReference>
<sequence length="924" mass="98865">MSKVKGKFDVDTSITKPDLDISTPGLSVDINAPTTEIHVPTVDVDVPAAGQKVKGDGGRFKLPPMKMPSFGVSLPKFNRSEADVSVKKLDVDISLRKAEVDIPGLNIEARAPECEVDVEMPDVDLEGKGGKLKLPKFKGPKFGISPPDIKAPNIDINLPKIDISLPKSDVDMQVSGIDGKLGKMEGDVNVGDLELKGPDVSLKMPEVAKTSIDIGIPRIKGKFDVDTSITKPELDISTPGLSVDIKAPATEIHVPTADVDVPTADLKVKGDGGRFKMPSMKLPSFGVSLPKFQGPVVDVNVKKSDVDISFGKPAVDIQGPNIDVRAPECEVDVEKPDVDIEPGAGKMKLPKFKALKFGFLAPDIKAPKMTVDVSVPTVDISLPKSDVRVKVPGKHVKSGKVEGDFSLPPVDLEDPDASLQISEIRKSFIDTSIPKVKGRIDVDSSRYKHEHLTAPGLSVDLKDQSSDIHVPISDVDVDLADPNIKGDGGKIKMPLTEDAGPSLKIPETKVLLFSKFNFPDVDFGIEATGKDVSLSEGPTVAKAATKEAVHGKTGEDMNKTVPELKVQKAAELAVESSPSKGKTSWFKFPKISFSSPWKKEKGTDGEEQAVHEISTSSSGAATFGVKATDMKTDGVDILPKGPSDEVSPLIICTSKKVVVKGTENTAAEGDPTQMLTIKCKIPDTPTSGTHIIMPSQIVTSMARTELALLESGGFAMNAPVSKASKISSLESCHQGQVPTCESSSGLCRTALTETKISKTNERQQSIKKTGVLQGPDLSMSSRPEGSTHTHLTEYSTVVTKEYLIEEQAASGASEPVTYTKECSSFLSECHSPKSEYTVSSEGHTFTKKCTKTGGTVVLTESSFVQGDMAPEATVTDDTSAIFQRKREMIQSQQKLFSEISQPSSVSISITKSKTKEDKKTENKE</sequence>
<evidence type="ECO:0000256" key="2">
    <source>
        <dbReference type="ARBA" id="ARBA00023242"/>
    </source>
</evidence>
<keyword evidence="5" id="KW-1185">Reference proteome</keyword>
<protein>
    <recommendedName>
        <fullName evidence="6">AHNAK nucleoprotein</fullName>
    </recommendedName>
</protein>
<dbReference type="GO" id="GO:0005634">
    <property type="term" value="C:nucleus"/>
    <property type="evidence" value="ECO:0007669"/>
    <property type="project" value="UniProtKB-SubCell"/>
</dbReference>
<evidence type="ECO:0008006" key="6">
    <source>
        <dbReference type="Google" id="ProtNLM"/>
    </source>
</evidence>
<dbReference type="GO" id="GO:0043484">
    <property type="term" value="P:regulation of RNA splicing"/>
    <property type="evidence" value="ECO:0007669"/>
    <property type="project" value="TreeGrafter"/>
</dbReference>
<dbReference type="EMBL" id="BFAA01002362">
    <property type="protein sequence ID" value="GCB60098.1"/>
    <property type="molecule type" value="Genomic_DNA"/>
</dbReference>
<dbReference type="OrthoDB" id="447516at2759"/>
<accession>A0A401NGP1</accession>
<evidence type="ECO:0000313" key="4">
    <source>
        <dbReference type="EMBL" id="GCB60098.1"/>
    </source>
</evidence>
<dbReference type="PANTHER" id="PTHR23348:SF16">
    <property type="entry name" value="LEUCINE RICH REPEAT FAMILY PROTEIN"/>
    <property type="match status" value="1"/>
</dbReference>
<evidence type="ECO:0000313" key="5">
    <source>
        <dbReference type="Proteomes" id="UP000288216"/>
    </source>
</evidence>